<dbReference type="GO" id="GO:0055037">
    <property type="term" value="C:recycling endosome"/>
    <property type="evidence" value="ECO:0007669"/>
    <property type="project" value="TreeGrafter"/>
</dbReference>
<dbReference type="AlphaFoldDB" id="A0A9P5TDN4"/>
<organism evidence="4 5">
    <name type="scientific">Russula ochroleuca</name>
    <dbReference type="NCBI Taxonomy" id="152965"/>
    <lineage>
        <taxon>Eukaryota</taxon>
        <taxon>Fungi</taxon>
        <taxon>Dikarya</taxon>
        <taxon>Basidiomycota</taxon>
        <taxon>Agaricomycotina</taxon>
        <taxon>Agaricomycetes</taxon>
        <taxon>Russulales</taxon>
        <taxon>Russulaceae</taxon>
        <taxon>Russula</taxon>
    </lineage>
</organism>
<dbReference type="InterPro" id="IPR024224">
    <property type="entry name" value="DENND6"/>
</dbReference>
<dbReference type="GO" id="GO:0005085">
    <property type="term" value="F:guanyl-nucleotide exchange factor activity"/>
    <property type="evidence" value="ECO:0007669"/>
    <property type="project" value="InterPro"/>
</dbReference>
<feature type="region of interest" description="Disordered" evidence="2">
    <location>
        <begin position="410"/>
        <end position="433"/>
    </location>
</feature>
<dbReference type="PROSITE" id="PS50211">
    <property type="entry name" value="DENN"/>
    <property type="match status" value="1"/>
</dbReference>
<evidence type="ECO:0000313" key="5">
    <source>
        <dbReference type="Proteomes" id="UP000759537"/>
    </source>
</evidence>
<reference evidence="4" key="1">
    <citation type="submission" date="2019-10" db="EMBL/GenBank/DDBJ databases">
        <authorList>
            <consortium name="DOE Joint Genome Institute"/>
            <person name="Kuo A."/>
            <person name="Miyauchi S."/>
            <person name="Kiss E."/>
            <person name="Drula E."/>
            <person name="Kohler A."/>
            <person name="Sanchez-Garcia M."/>
            <person name="Andreopoulos B."/>
            <person name="Barry K.W."/>
            <person name="Bonito G."/>
            <person name="Buee M."/>
            <person name="Carver A."/>
            <person name="Chen C."/>
            <person name="Cichocki N."/>
            <person name="Clum A."/>
            <person name="Culley D."/>
            <person name="Crous P.W."/>
            <person name="Fauchery L."/>
            <person name="Girlanda M."/>
            <person name="Hayes R."/>
            <person name="Keri Z."/>
            <person name="LaButti K."/>
            <person name="Lipzen A."/>
            <person name="Lombard V."/>
            <person name="Magnuson J."/>
            <person name="Maillard F."/>
            <person name="Morin E."/>
            <person name="Murat C."/>
            <person name="Nolan M."/>
            <person name="Ohm R."/>
            <person name="Pangilinan J."/>
            <person name="Pereira M."/>
            <person name="Perotto S."/>
            <person name="Peter M."/>
            <person name="Riley R."/>
            <person name="Sitrit Y."/>
            <person name="Stielow B."/>
            <person name="Szollosi G."/>
            <person name="Zifcakova L."/>
            <person name="Stursova M."/>
            <person name="Spatafora J.W."/>
            <person name="Tedersoo L."/>
            <person name="Vaario L.-M."/>
            <person name="Yamada A."/>
            <person name="Yan M."/>
            <person name="Wang P."/>
            <person name="Xu J."/>
            <person name="Bruns T."/>
            <person name="Baldrian P."/>
            <person name="Vilgalys R."/>
            <person name="Henrissat B."/>
            <person name="Grigoriev I.V."/>
            <person name="Hibbett D."/>
            <person name="Nagy L.G."/>
            <person name="Martin F.M."/>
        </authorList>
    </citation>
    <scope>NUCLEOTIDE SEQUENCE</scope>
    <source>
        <strain evidence="4">Prilba</strain>
    </source>
</reference>
<keyword evidence="5" id="KW-1185">Reference proteome</keyword>
<sequence length="564" mass="63273">MEDDARSTSPSSVSTYPAVYEDATDAHVLDPRRALDLHHVASSSPDLNLKIKPSLPSLANVGLSRTRTLPLRSPRRSISIFPTLQGISFEVENVERLRRWVLGLAIGNFDFDLEQGPSLNCIFPPLPLYPFEAENIAFSAFPDSALFKEGSETHSFRIREQVARTNQGGSSLFDYRRVASPDGFLYGFSHFTQERSATSKRGYSQRCIVVLTHHPYPALFCALLDKLGPLYHAHGDPILEVASHNIAKWPPPVPGSTKELGFLGSVLHVELPRDLDEQQLGNGPHMHAVTDQDWHLLACLPPIAPLSIIQIFEASLSHLWSIWECLVLCEPIIIFGQSPAWTSNAIWWLRDVIRPIPWVGDFRPYFTIHDKEYKTLVNEKAPKAGLLLGVTNPFFEKTCSHWPHVLTLGGKSSHQDPPARFGPSPGWKTKTHKRYTSKDRQLLRILETTAESGSAKALAEGSFNLRRHLSSRSAAVLVPLNRYLNTLIPRPSEASTGLRLKSFNNANFFASLKTHGAVLPFRSGAKQREFYERWLRTPAFGMWLARQEDLVSRTLGNARDEKES</sequence>
<evidence type="ECO:0000256" key="1">
    <source>
        <dbReference type="ARBA" id="ARBA00007159"/>
    </source>
</evidence>
<dbReference type="PANTHER" id="PTHR13677:SF0">
    <property type="entry name" value="LD41638P"/>
    <property type="match status" value="1"/>
</dbReference>
<comment type="caution">
    <text evidence="4">The sequence shown here is derived from an EMBL/GenBank/DDBJ whole genome shotgun (WGS) entry which is preliminary data.</text>
</comment>
<feature type="domain" description="UDENN" evidence="3">
    <location>
        <begin position="102"/>
        <end position="556"/>
    </location>
</feature>
<dbReference type="InterPro" id="IPR037516">
    <property type="entry name" value="Tripartite_DENN"/>
</dbReference>
<evidence type="ECO:0000256" key="2">
    <source>
        <dbReference type="SAM" id="MobiDB-lite"/>
    </source>
</evidence>
<dbReference type="EMBL" id="WHVB01000002">
    <property type="protein sequence ID" value="KAF8486003.1"/>
    <property type="molecule type" value="Genomic_DNA"/>
</dbReference>
<dbReference type="PANTHER" id="PTHR13677">
    <property type="entry name" value="LD41638P"/>
    <property type="match status" value="1"/>
</dbReference>
<accession>A0A9P5TDN4</accession>
<evidence type="ECO:0000259" key="3">
    <source>
        <dbReference type="PROSITE" id="PS50211"/>
    </source>
</evidence>
<dbReference type="OrthoDB" id="10265409at2759"/>
<name>A0A9P5TDN4_9AGAM</name>
<reference evidence="4" key="2">
    <citation type="journal article" date="2020" name="Nat. Commun.">
        <title>Large-scale genome sequencing of mycorrhizal fungi provides insights into the early evolution of symbiotic traits.</title>
        <authorList>
            <person name="Miyauchi S."/>
            <person name="Kiss E."/>
            <person name="Kuo A."/>
            <person name="Drula E."/>
            <person name="Kohler A."/>
            <person name="Sanchez-Garcia M."/>
            <person name="Morin E."/>
            <person name="Andreopoulos B."/>
            <person name="Barry K.W."/>
            <person name="Bonito G."/>
            <person name="Buee M."/>
            <person name="Carver A."/>
            <person name="Chen C."/>
            <person name="Cichocki N."/>
            <person name="Clum A."/>
            <person name="Culley D."/>
            <person name="Crous P.W."/>
            <person name="Fauchery L."/>
            <person name="Girlanda M."/>
            <person name="Hayes R.D."/>
            <person name="Keri Z."/>
            <person name="LaButti K."/>
            <person name="Lipzen A."/>
            <person name="Lombard V."/>
            <person name="Magnuson J."/>
            <person name="Maillard F."/>
            <person name="Murat C."/>
            <person name="Nolan M."/>
            <person name="Ohm R.A."/>
            <person name="Pangilinan J."/>
            <person name="Pereira M.F."/>
            <person name="Perotto S."/>
            <person name="Peter M."/>
            <person name="Pfister S."/>
            <person name="Riley R."/>
            <person name="Sitrit Y."/>
            <person name="Stielow J.B."/>
            <person name="Szollosi G."/>
            <person name="Zifcakova L."/>
            <person name="Stursova M."/>
            <person name="Spatafora J.W."/>
            <person name="Tedersoo L."/>
            <person name="Vaario L.M."/>
            <person name="Yamada A."/>
            <person name="Yan M."/>
            <person name="Wang P."/>
            <person name="Xu J."/>
            <person name="Bruns T."/>
            <person name="Baldrian P."/>
            <person name="Vilgalys R."/>
            <person name="Dunand C."/>
            <person name="Henrissat B."/>
            <person name="Grigoriev I.V."/>
            <person name="Hibbett D."/>
            <person name="Nagy L.G."/>
            <person name="Martin F.M."/>
        </authorList>
    </citation>
    <scope>NUCLEOTIDE SEQUENCE</scope>
    <source>
        <strain evidence="4">Prilba</strain>
    </source>
</reference>
<evidence type="ECO:0000313" key="4">
    <source>
        <dbReference type="EMBL" id="KAF8486003.1"/>
    </source>
</evidence>
<proteinExistence type="inferred from homology"/>
<gene>
    <name evidence="4" type="ORF">DFH94DRAFT_660822</name>
</gene>
<comment type="similarity">
    <text evidence="1">Belongs to the DENND6 family.</text>
</comment>
<protein>
    <recommendedName>
        <fullName evidence="3">UDENN domain-containing protein</fullName>
    </recommendedName>
</protein>
<dbReference type="Proteomes" id="UP000759537">
    <property type="component" value="Unassembled WGS sequence"/>
</dbReference>